<evidence type="ECO:0000313" key="5">
    <source>
        <dbReference type="Proteomes" id="UP000600865"/>
    </source>
</evidence>
<dbReference type="Gene3D" id="1.10.10.10">
    <property type="entry name" value="Winged helix-like DNA-binding domain superfamily/Winged helix DNA-binding domain"/>
    <property type="match status" value="1"/>
</dbReference>
<gene>
    <name evidence="4" type="ORF">GCM10011309_01380</name>
</gene>
<dbReference type="InterPro" id="IPR001034">
    <property type="entry name" value="DeoR_HTH"/>
</dbReference>
<dbReference type="PROSITE" id="PS51000">
    <property type="entry name" value="HTH_DEOR_2"/>
    <property type="match status" value="1"/>
</dbReference>
<organism evidence="4 5">
    <name type="scientific">Litorimonas cladophorae</name>
    <dbReference type="NCBI Taxonomy" id="1220491"/>
    <lineage>
        <taxon>Bacteria</taxon>
        <taxon>Pseudomonadati</taxon>
        <taxon>Pseudomonadota</taxon>
        <taxon>Alphaproteobacteria</taxon>
        <taxon>Maricaulales</taxon>
        <taxon>Robiginitomaculaceae</taxon>
    </lineage>
</organism>
<dbReference type="PANTHER" id="PTHR34580">
    <property type="match status" value="1"/>
</dbReference>
<dbReference type="RefSeq" id="WP_189579937.1">
    <property type="nucleotide sequence ID" value="NZ_BMYV01000001.1"/>
</dbReference>
<keyword evidence="4" id="KW-0238">DNA-binding</keyword>
<keyword evidence="1" id="KW-0805">Transcription regulation</keyword>
<sequence length="244" mass="27563">MRRADRLFQIVQLLRGGRLVTAATLAEKLEVSVRTIYRDIADLQSTRVPIDGETGVGYVMRDGYDIPPLMFTADEVVALVAGAQMVRSWGGTAMATAAEEALIKIESVLPEAARARAASSRVFALPSVQNQETRDRIDACEKAAENRDVLTVRYKDLKGTTSSRDIQPLGIWFWGNVWTLAAWCQLREDFRVFRVDRIIEMTLTGQRYAPHPDRSLAACLRKFEAEEYERREQSDSAWRKPPLT</sequence>
<dbReference type="Pfam" id="PF13280">
    <property type="entry name" value="WYL"/>
    <property type="match status" value="1"/>
</dbReference>
<proteinExistence type="predicted"/>
<dbReference type="AlphaFoldDB" id="A0A918KAQ1"/>
<dbReference type="Pfam" id="PF08279">
    <property type="entry name" value="HTH_11"/>
    <property type="match status" value="1"/>
</dbReference>
<reference evidence="4 5" key="1">
    <citation type="journal article" date="2014" name="Int. J. Syst. Evol. Microbiol.">
        <title>Complete genome sequence of Corynebacterium casei LMG S-19264T (=DSM 44701T), isolated from a smear-ripened cheese.</title>
        <authorList>
            <consortium name="US DOE Joint Genome Institute (JGI-PGF)"/>
            <person name="Walter F."/>
            <person name="Albersmeier A."/>
            <person name="Kalinowski J."/>
            <person name="Ruckert C."/>
        </authorList>
    </citation>
    <scope>NUCLEOTIDE SEQUENCE [LARGE SCALE GENOMIC DNA]</scope>
    <source>
        <strain evidence="4 5">KCTC 23968</strain>
    </source>
</reference>
<dbReference type="SUPFAM" id="SSF46785">
    <property type="entry name" value="Winged helix' DNA-binding domain"/>
    <property type="match status" value="1"/>
</dbReference>
<dbReference type="InterPro" id="IPR036390">
    <property type="entry name" value="WH_DNA-bd_sf"/>
</dbReference>
<dbReference type="GO" id="GO:0003700">
    <property type="term" value="F:DNA-binding transcription factor activity"/>
    <property type="evidence" value="ECO:0007669"/>
    <property type="project" value="InterPro"/>
</dbReference>
<comment type="caution">
    <text evidence="4">The sequence shown here is derived from an EMBL/GenBank/DDBJ whole genome shotgun (WGS) entry which is preliminary data.</text>
</comment>
<evidence type="ECO:0000259" key="3">
    <source>
        <dbReference type="PROSITE" id="PS51000"/>
    </source>
</evidence>
<protein>
    <submittedName>
        <fullName evidence="4">DNA-binding transcriptional regulator</fullName>
    </submittedName>
</protein>
<accession>A0A918KAQ1</accession>
<dbReference type="GO" id="GO:0003677">
    <property type="term" value="F:DNA binding"/>
    <property type="evidence" value="ECO:0007669"/>
    <property type="project" value="UniProtKB-KW"/>
</dbReference>
<dbReference type="PANTHER" id="PTHR34580:SF3">
    <property type="entry name" value="PROTEIN PAFB"/>
    <property type="match status" value="1"/>
</dbReference>
<dbReference type="EMBL" id="BMYV01000001">
    <property type="protein sequence ID" value="GGX56351.1"/>
    <property type="molecule type" value="Genomic_DNA"/>
</dbReference>
<dbReference type="Proteomes" id="UP000600865">
    <property type="component" value="Unassembled WGS sequence"/>
</dbReference>
<evidence type="ECO:0000256" key="2">
    <source>
        <dbReference type="ARBA" id="ARBA00023163"/>
    </source>
</evidence>
<dbReference type="InterPro" id="IPR051534">
    <property type="entry name" value="CBASS_pafABC_assoc_protein"/>
</dbReference>
<evidence type="ECO:0000313" key="4">
    <source>
        <dbReference type="EMBL" id="GGX56351.1"/>
    </source>
</evidence>
<name>A0A918KAQ1_9PROT</name>
<feature type="domain" description="HTH deoR-type" evidence="3">
    <location>
        <begin position="3"/>
        <end position="94"/>
    </location>
</feature>
<dbReference type="PROSITE" id="PS52050">
    <property type="entry name" value="WYL"/>
    <property type="match status" value="1"/>
</dbReference>
<dbReference type="InterPro" id="IPR013196">
    <property type="entry name" value="HTH_11"/>
</dbReference>
<keyword evidence="2" id="KW-0804">Transcription</keyword>
<dbReference type="InterPro" id="IPR036388">
    <property type="entry name" value="WH-like_DNA-bd_sf"/>
</dbReference>
<dbReference type="InterPro" id="IPR026881">
    <property type="entry name" value="WYL_dom"/>
</dbReference>
<evidence type="ECO:0000256" key="1">
    <source>
        <dbReference type="ARBA" id="ARBA00023015"/>
    </source>
</evidence>
<keyword evidence="5" id="KW-1185">Reference proteome</keyword>